<evidence type="ECO:0000313" key="3">
    <source>
        <dbReference type="Proteomes" id="UP000319161"/>
    </source>
</evidence>
<dbReference type="KEGG" id="vg:77930897"/>
<dbReference type="GeneID" id="77930897"/>
<protein>
    <submittedName>
        <fullName evidence="2">Membrane protein</fullName>
    </submittedName>
</protein>
<keyword evidence="3" id="KW-1185">Reference proteome</keyword>
<feature type="transmembrane region" description="Helical" evidence="1">
    <location>
        <begin position="120"/>
        <end position="142"/>
    </location>
</feature>
<organism evidence="2 3">
    <name type="scientific">Gordonia phage Sidious</name>
    <dbReference type="NCBI Taxonomy" id="2591118"/>
    <lineage>
        <taxon>Viruses</taxon>
        <taxon>Duplodnaviria</taxon>
        <taxon>Heunggongvirae</taxon>
        <taxon>Uroviricota</taxon>
        <taxon>Caudoviricetes</taxon>
        <taxon>Sidiousvirus</taxon>
        <taxon>Sidiousvirus sidious</taxon>
    </lineage>
</organism>
<accession>A0A515MI86</accession>
<proteinExistence type="predicted"/>
<keyword evidence="1" id="KW-1133">Transmembrane helix</keyword>
<keyword evidence="1" id="KW-0472">Membrane</keyword>
<reference evidence="2 3" key="1">
    <citation type="submission" date="2019-05" db="EMBL/GenBank/DDBJ databases">
        <authorList>
            <person name="Burnell J."/>
            <person name="Dorr H."/>
            <person name="Griffin H."/>
            <person name="Jordan N."/>
            <person name="Molloy S.D."/>
            <person name="Garlena R.A."/>
            <person name="Russell D.A."/>
            <person name="Pope W.H."/>
            <person name="Jacobs-Sera D."/>
            <person name="Hatfull G.F."/>
        </authorList>
    </citation>
    <scope>NUCLEOTIDE SEQUENCE [LARGE SCALE GENOMIC DNA]</scope>
</reference>
<evidence type="ECO:0000313" key="2">
    <source>
        <dbReference type="EMBL" id="QDM56370.1"/>
    </source>
</evidence>
<dbReference type="EMBL" id="MK967384">
    <property type="protein sequence ID" value="QDM56370.1"/>
    <property type="molecule type" value="Genomic_DNA"/>
</dbReference>
<name>A0A515MI86_9CAUD</name>
<sequence>MTVRRVRLRHKLQPDNITARMTVQDITMWLATAAGAYGLSLMEGKSIWVGHAYDTARLLPGSPQSWGAILLASAALIGMGMFTGRRTVLLTGITGAMLWNLFFALSFLKEYIELRVDDVPGAPLGLGACITYLGISGVFALLTSTYREKNATSSNTP</sequence>
<feature type="transmembrane region" description="Helical" evidence="1">
    <location>
        <begin position="65"/>
        <end position="82"/>
    </location>
</feature>
<feature type="transmembrane region" description="Helical" evidence="1">
    <location>
        <begin position="89"/>
        <end position="108"/>
    </location>
</feature>
<gene>
    <name evidence="2" type="primary">23</name>
    <name evidence="2" type="ORF">SEA_SIDIOUS_23</name>
</gene>
<dbReference type="RefSeq" id="YP_010655041.1">
    <property type="nucleotide sequence ID" value="NC_070819.1"/>
</dbReference>
<evidence type="ECO:0000256" key="1">
    <source>
        <dbReference type="SAM" id="Phobius"/>
    </source>
</evidence>
<keyword evidence="1" id="KW-0812">Transmembrane</keyword>
<feature type="transmembrane region" description="Helical" evidence="1">
    <location>
        <begin position="21"/>
        <end position="39"/>
    </location>
</feature>
<dbReference type="Proteomes" id="UP000319161">
    <property type="component" value="Segment"/>
</dbReference>